<comment type="caution">
    <text evidence="1">The sequence shown here is derived from an EMBL/GenBank/DDBJ whole genome shotgun (WGS) entry which is preliminary data.</text>
</comment>
<proteinExistence type="predicted"/>
<evidence type="ECO:0000313" key="2">
    <source>
        <dbReference type="Proteomes" id="UP000023152"/>
    </source>
</evidence>
<gene>
    <name evidence="1" type="ORF">RFI_31944</name>
</gene>
<dbReference type="Proteomes" id="UP000023152">
    <property type="component" value="Unassembled WGS sequence"/>
</dbReference>
<protein>
    <recommendedName>
        <fullName evidence="3">Methyltransferase FkbM domain-containing protein</fullName>
    </recommendedName>
</protein>
<evidence type="ECO:0000313" key="1">
    <source>
        <dbReference type="EMBL" id="ETO05453.1"/>
    </source>
</evidence>
<reference evidence="1 2" key="1">
    <citation type="journal article" date="2013" name="Curr. Biol.">
        <title>The Genome of the Foraminiferan Reticulomyxa filosa.</title>
        <authorList>
            <person name="Glockner G."/>
            <person name="Hulsmann N."/>
            <person name="Schleicher M."/>
            <person name="Noegel A.A."/>
            <person name="Eichinger L."/>
            <person name="Gallinger C."/>
            <person name="Pawlowski J."/>
            <person name="Sierra R."/>
            <person name="Euteneuer U."/>
            <person name="Pillet L."/>
            <person name="Moustafa A."/>
            <person name="Platzer M."/>
            <person name="Groth M."/>
            <person name="Szafranski K."/>
            <person name="Schliwa M."/>
        </authorList>
    </citation>
    <scope>NUCLEOTIDE SEQUENCE [LARGE SCALE GENOMIC DNA]</scope>
</reference>
<keyword evidence="2" id="KW-1185">Reference proteome</keyword>
<dbReference type="AlphaFoldDB" id="X6LU70"/>
<organism evidence="1 2">
    <name type="scientific">Reticulomyxa filosa</name>
    <dbReference type="NCBI Taxonomy" id="46433"/>
    <lineage>
        <taxon>Eukaryota</taxon>
        <taxon>Sar</taxon>
        <taxon>Rhizaria</taxon>
        <taxon>Retaria</taxon>
        <taxon>Foraminifera</taxon>
        <taxon>Monothalamids</taxon>
        <taxon>Reticulomyxidae</taxon>
        <taxon>Reticulomyxa</taxon>
    </lineage>
</organism>
<sequence>MFQVNPIIKENPKYSIARRDNLGCSLLIHVIVLANWNHFNPNIAEGCIKIILEKTRCFQKERKDVATVITYKYRHKLKHSQSFISSCPSIELYNFVISDHVKAELEAGLQTDISNKNVHIVVSALVSNQDYYNNNVNEVYVHNDAHWFTREQFEHMLKVKISNVKPIPMTTLFEWRRLHHIDFLYLDNEGQEVEALLGINLDLYLQWPELVPTDVLLQIVSTKFHQQQKKKKKESVDEETKVTNNFLSTSDNESKYMQYIKFLNDFASNLQHFESAFDKNPRLCENILDFYGLHKKEKSGANTKTKDACWKELPLSKYPIIQVELGGTWVNQQAHSSIWTQRDMASYLHSLGYQLFLIGLHGRKNIHFLFPIHPKAFDGDIYQLKGDGHGHEYYVQGNLLAIHWGFVDSSYALELRGAVQHLISNFELFVANSEE</sequence>
<evidence type="ECO:0008006" key="3">
    <source>
        <dbReference type="Google" id="ProtNLM"/>
    </source>
</evidence>
<name>X6LU70_RETFI</name>
<accession>X6LU70</accession>
<dbReference type="EMBL" id="ASPP01028110">
    <property type="protein sequence ID" value="ETO05453.1"/>
    <property type="molecule type" value="Genomic_DNA"/>
</dbReference>